<feature type="transmembrane region" description="Helical" evidence="8">
    <location>
        <begin position="278"/>
        <end position="300"/>
    </location>
</feature>
<protein>
    <recommendedName>
        <fullName evidence="11">HlyIII-domain-containing protein</fullName>
    </recommendedName>
</protein>
<comment type="subcellular location">
    <subcellularLocation>
        <location evidence="1">Membrane</location>
        <topology evidence="1">Multi-pass membrane protein</topology>
    </subcellularLocation>
</comment>
<feature type="binding site" evidence="6">
    <location>
        <position position="280"/>
    </location>
    <ligand>
        <name>Zn(2+)</name>
        <dbReference type="ChEBI" id="CHEBI:29105"/>
    </ligand>
</feature>
<dbReference type="Pfam" id="PF03006">
    <property type="entry name" value="HlyIII"/>
    <property type="match status" value="1"/>
</dbReference>
<evidence type="ECO:0000256" key="8">
    <source>
        <dbReference type="SAM" id="Phobius"/>
    </source>
</evidence>
<dbReference type="InterPro" id="IPR004254">
    <property type="entry name" value="AdipoR/HlyIII-related"/>
</dbReference>
<feature type="binding site" evidence="6">
    <location>
        <position position="276"/>
    </location>
    <ligand>
        <name>Zn(2+)</name>
        <dbReference type="ChEBI" id="CHEBI:29105"/>
    </ligand>
</feature>
<dbReference type="GO" id="GO:0038023">
    <property type="term" value="F:signaling receptor activity"/>
    <property type="evidence" value="ECO:0007669"/>
    <property type="project" value="TreeGrafter"/>
</dbReference>
<dbReference type="STRING" id="303698.A0A1V6SW28"/>
<evidence type="ECO:0000256" key="7">
    <source>
        <dbReference type="SAM" id="MobiDB-lite"/>
    </source>
</evidence>
<evidence type="ECO:0008006" key="11">
    <source>
        <dbReference type="Google" id="ProtNLM"/>
    </source>
</evidence>
<proteinExistence type="inferred from homology"/>
<dbReference type="OrthoDB" id="529367at2759"/>
<feature type="compositionally biased region" description="Basic and acidic residues" evidence="7">
    <location>
        <begin position="1"/>
        <end position="17"/>
    </location>
</feature>
<feature type="transmembrane region" description="Helical" evidence="8">
    <location>
        <begin position="142"/>
        <end position="164"/>
    </location>
</feature>
<keyword evidence="6" id="KW-0479">Metal-binding</keyword>
<gene>
    <name evidence="9" type="ORF">PENSTE_c019G06159</name>
</gene>
<dbReference type="EMBL" id="MLKD01000019">
    <property type="protein sequence ID" value="OQE17833.1"/>
    <property type="molecule type" value="Genomic_DNA"/>
</dbReference>
<reference evidence="10" key="1">
    <citation type="journal article" date="2017" name="Nat. Microbiol.">
        <title>Global analysis of biosynthetic gene clusters reveals vast potential of secondary metabolite production in Penicillium species.</title>
        <authorList>
            <person name="Nielsen J.C."/>
            <person name="Grijseels S."/>
            <person name="Prigent S."/>
            <person name="Ji B."/>
            <person name="Dainat J."/>
            <person name="Nielsen K.F."/>
            <person name="Frisvad J.C."/>
            <person name="Workman M."/>
            <person name="Nielsen J."/>
        </authorList>
    </citation>
    <scope>NUCLEOTIDE SEQUENCE [LARGE SCALE GENOMIC DNA]</scope>
    <source>
        <strain evidence="10">IBT 24891</strain>
    </source>
</reference>
<evidence type="ECO:0000256" key="2">
    <source>
        <dbReference type="ARBA" id="ARBA00007018"/>
    </source>
</evidence>
<dbReference type="GO" id="GO:0046872">
    <property type="term" value="F:metal ion binding"/>
    <property type="evidence" value="ECO:0007669"/>
    <property type="project" value="UniProtKB-KW"/>
</dbReference>
<keyword evidence="6" id="KW-0862">Zinc</keyword>
<evidence type="ECO:0000313" key="10">
    <source>
        <dbReference type="Proteomes" id="UP000191285"/>
    </source>
</evidence>
<feature type="region of interest" description="Disordered" evidence="7">
    <location>
        <begin position="1"/>
        <end position="20"/>
    </location>
</feature>
<keyword evidence="5 8" id="KW-0472">Membrane</keyword>
<feature type="transmembrane region" description="Helical" evidence="8">
    <location>
        <begin position="238"/>
        <end position="257"/>
    </location>
</feature>
<dbReference type="GO" id="GO:0006882">
    <property type="term" value="P:intracellular zinc ion homeostasis"/>
    <property type="evidence" value="ECO:0007669"/>
    <property type="project" value="TreeGrafter"/>
</dbReference>
<evidence type="ECO:0000256" key="5">
    <source>
        <dbReference type="ARBA" id="ARBA00023136"/>
    </source>
</evidence>
<evidence type="ECO:0000256" key="1">
    <source>
        <dbReference type="ARBA" id="ARBA00004141"/>
    </source>
</evidence>
<evidence type="ECO:0000256" key="3">
    <source>
        <dbReference type="ARBA" id="ARBA00022692"/>
    </source>
</evidence>
<feature type="transmembrane region" description="Helical" evidence="8">
    <location>
        <begin position="75"/>
        <end position="97"/>
    </location>
</feature>
<feature type="transmembrane region" description="Helical" evidence="8">
    <location>
        <begin position="205"/>
        <end position="226"/>
    </location>
</feature>
<feature type="transmembrane region" description="Helical" evidence="8">
    <location>
        <begin position="109"/>
        <end position="130"/>
    </location>
</feature>
<sequence length="307" mass="34189">MAKDAHLSPPTKGEHPSQPDVKPYQEYWPAIANKFQIPAWLRDNDYIVEGHPMPTYSYHRSFRLWRCWHMETMNVWTHLLGSTAFVATGLSLYRYSLSSTSVQASWGDIFAFGTFTASAATCFGLSSIFHTLRSHSYNVHHYWGRMDILGICILAFGAGTSMNYYAFYCQPVTRRIYWGLNLVAALAGAYTLFDTGGGGSKMRALRGGTFTILGISAMLPIFHSVYTLGYDRACVEIGAGWFLAEGVSLLVGVDFFVSRIPERLSPGSFDIIGHSHQLFHTFAVVGSACHVMALLTGYSYRHANQVC</sequence>
<keyword evidence="10" id="KW-1185">Reference proteome</keyword>
<comment type="similarity">
    <text evidence="2">Belongs to the ADIPOR family.</text>
</comment>
<keyword evidence="4 8" id="KW-1133">Transmembrane helix</keyword>
<feature type="transmembrane region" description="Helical" evidence="8">
    <location>
        <begin position="176"/>
        <end position="193"/>
    </location>
</feature>
<name>A0A1V6SW28_9EURO</name>
<comment type="caution">
    <text evidence="9">The sequence shown here is derived from an EMBL/GenBank/DDBJ whole genome shotgun (WGS) entry which is preliminary data.</text>
</comment>
<dbReference type="PANTHER" id="PTHR20855">
    <property type="entry name" value="ADIPOR/PROGESTIN RECEPTOR-RELATED"/>
    <property type="match status" value="1"/>
</dbReference>
<keyword evidence="3 8" id="KW-0812">Transmembrane</keyword>
<dbReference type="GO" id="GO:0016020">
    <property type="term" value="C:membrane"/>
    <property type="evidence" value="ECO:0007669"/>
    <property type="project" value="UniProtKB-SubCell"/>
</dbReference>
<evidence type="ECO:0000256" key="6">
    <source>
        <dbReference type="PIRSR" id="PIRSR604254-1"/>
    </source>
</evidence>
<dbReference type="PANTHER" id="PTHR20855:SF52">
    <property type="entry name" value="ADIPONECTIN RECEPTOR PROTEIN"/>
    <property type="match status" value="1"/>
</dbReference>
<feature type="binding site" evidence="6">
    <location>
        <position position="130"/>
    </location>
    <ligand>
        <name>Zn(2+)</name>
        <dbReference type="ChEBI" id="CHEBI:29105"/>
    </ligand>
</feature>
<dbReference type="Proteomes" id="UP000191285">
    <property type="component" value="Unassembled WGS sequence"/>
</dbReference>
<dbReference type="AlphaFoldDB" id="A0A1V6SW28"/>
<accession>A0A1V6SW28</accession>
<evidence type="ECO:0000256" key="4">
    <source>
        <dbReference type="ARBA" id="ARBA00022989"/>
    </source>
</evidence>
<evidence type="ECO:0000313" key="9">
    <source>
        <dbReference type="EMBL" id="OQE17833.1"/>
    </source>
</evidence>
<organism evidence="9 10">
    <name type="scientific">Penicillium steckii</name>
    <dbReference type="NCBI Taxonomy" id="303698"/>
    <lineage>
        <taxon>Eukaryota</taxon>
        <taxon>Fungi</taxon>
        <taxon>Dikarya</taxon>
        <taxon>Ascomycota</taxon>
        <taxon>Pezizomycotina</taxon>
        <taxon>Eurotiomycetes</taxon>
        <taxon>Eurotiomycetidae</taxon>
        <taxon>Eurotiales</taxon>
        <taxon>Aspergillaceae</taxon>
        <taxon>Penicillium</taxon>
    </lineage>
</organism>